<dbReference type="OrthoDB" id="960912at2"/>
<evidence type="ECO:0000313" key="3">
    <source>
        <dbReference type="Proteomes" id="UP000278962"/>
    </source>
</evidence>
<feature type="transmembrane region" description="Helical" evidence="1">
    <location>
        <begin position="64"/>
        <end position="83"/>
    </location>
</feature>
<dbReference type="AlphaFoldDB" id="A0A660LAX1"/>
<proteinExistence type="predicted"/>
<dbReference type="RefSeq" id="WP_121249870.1">
    <property type="nucleotide sequence ID" value="NZ_RBIL01000001.1"/>
</dbReference>
<keyword evidence="1" id="KW-1133">Transmembrane helix</keyword>
<feature type="transmembrane region" description="Helical" evidence="1">
    <location>
        <begin position="146"/>
        <end position="163"/>
    </location>
</feature>
<reference evidence="2 3" key="1">
    <citation type="submission" date="2018-10" db="EMBL/GenBank/DDBJ databases">
        <title>Genomic Encyclopedia of Archaeal and Bacterial Type Strains, Phase II (KMG-II): from individual species to whole genera.</title>
        <authorList>
            <person name="Goeker M."/>
        </authorList>
    </citation>
    <scope>NUCLEOTIDE SEQUENCE [LARGE SCALE GENOMIC DNA]</scope>
    <source>
        <strain evidence="2 3">DSM 14954</strain>
    </source>
</reference>
<keyword evidence="1" id="KW-0472">Membrane</keyword>
<gene>
    <name evidence="2" type="ORF">C8N24_1988</name>
</gene>
<feature type="transmembrane region" description="Helical" evidence="1">
    <location>
        <begin position="89"/>
        <end position="109"/>
    </location>
</feature>
<organism evidence="2 3">
    <name type="scientific">Solirubrobacter pauli</name>
    <dbReference type="NCBI Taxonomy" id="166793"/>
    <lineage>
        <taxon>Bacteria</taxon>
        <taxon>Bacillati</taxon>
        <taxon>Actinomycetota</taxon>
        <taxon>Thermoleophilia</taxon>
        <taxon>Solirubrobacterales</taxon>
        <taxon>Solirubrobacteraceae</taxon>
        <taxon>Solirubrobacter</taxon>
    </lineage>
</organism>
<protein>
    <submittedName>
        <fullName evidence="2">Short repeat uncharacterized protein DUF308</fullName>
    </submittedName>
</protein>
<dbReference type="Proteomes" id="UP000278962">
    <property type="component" value="Unassembled WGS sequence"/>
</dbReference>
<comment type="caution">
    <text evidence="2">The sequence shown here is derived from an EMBL/GenBank/DDBJ whole genome shotgun (WGS) entry which is preliminary data.</text>
</comment>
<feature type="transmembrane region" description="Helical" evidence="1">
    <location>
        <begin position="121"/>
        <end position="140"/>
    </location>
</feature>
<dbReference type="InterPro" id="IPR005325">
    <property type="entry name" value="DUF308_memb"/>
</dbReference>
<keyword evidence="1" id="KW-0812">Transmembrane</keyword>
<evidence type="ECO:0000256" key="1">
    <source>
        <dbReference type="SAM" id="Phobius"/>
    </source>
</evidence>
<feature type="transmembrane region" description="Helical" evidence="1">
    <location>
        <begin position="39"/>
        <end position="57"/>
    </location>
</feature>
<keyword evidence="3" id="KW-1185">Reference proteome</keyword>
<dbReference type="Pfam" id="PF03729">
    <property type="entry name" value="DUF308"/>
    <property type="match status" value="1"/>
</dbReference>
<evidence type="ECO:0000313" key="2">
    <source>
        <dbReference type="EMBL" id="RKQ92148.1"/>
    </source>
</evidence>
<dbReference type="EMBL" id="RBIL01000001">
    <property type="protein sequence ID" value="RKQ92148.1"/>
    <property type="molecule type" value="Genomic_DNA"/>
</dbReference>
<accession>A0A660LAX1</accession>
<sequence>MQERTFSLLPVSRAILAILWAAALVVAVGDRIPTTASDVPVAAALLLSAYPLIDAVSSFVERRWINGAISTAASVALAVATFAGDAGAALAVFGAWAVVSGAIQLAVALQRRRSGERQWPMIISGGLSTLAGLSFVAASTQDDAQVAQLGGYAVVGAILYLVWTYRSRHAHAGGDRGRRSGGADARAAA</sequence>
<name>A0A660LAX1_9ACTN</name>